<sequence>MISPVRLRPAEIPVTPDGPEAQRWLQDELLKAPYEAARPTWFDRLSQSFFDWLGSLRLPDGGVWNSWLPALVIAVVLVAIGAAWLIFGVPRRNRRRAQATDLFGTDDRRSAADMRRAAQAAAQAGNWSLAAEEIFRALAADMFERTVVSVTPGTTAHGFAERAAAAFPAARDGLIGAADVFDRVRYLGVSGAEADFRTLEALEGELRRAAPARLATPSEQSVAARQVSS</sequence>
<dbReference type="Proteomes" id="UP000298218">
    <property type="component" value="Unassembled WGS sequence"/>
</dbReference>
<gene>
    <name evidence="2" type="ORF">E3T53_15450</name>
</gene>
<reference evidence="2 3" key="1">
    <citation type="submission" date="2019-03" db="EMBL/GenBank/DDBJ databases">
        <title>Genomics of glacier-inhabiting Cryobacterium strains.</title>
        <authorList>
            <person name="Liu Q."/>
            <person name="Xin Y.-H."/>
        </authorList>
    </citation>
    <scope>NUCLEOTIDE SEQUENCE [LARGE SCALE GENOMIC DNA]</scope>
    <source>
        <strain evidence="2 3">CGMCC 1.4292</strain>
    </source>
</reference>
<feature type="domain" description="Protein-glutamine gamma-glutamyltransferase-like C-terminal" evidence="1">
    <location>
        <begin position="135"/>
        <end position="201"/>
    </location>
</feature>
<name>A0A4Y8KKH0_9MICO</name>
<proteinExistence type="predicted"/>
<dbReference type="RefSeq" id="WP_134173503.1">
    <property type="nucleotide sequence ID" value="NZ_SODI01000001.1"/>
</dbReference>
<dbReference type="EMBL" id="SOHQ01000042">
    <property type="protein sequence ID" value="TFD75855.1"/>
    <property type="molecule type" value="Genomic_DNA"/>
</dbReference>
<comment type="caution">
    <text evidence="2">The sequence shown here is derived from an EMBL/GenBank/DDBJ whole genome shotgun (WGS) entry which is preliminary data.</text>
</comment>
<dbReference type="AlphaFoldDB" id="A0A4Y8KKH0"/>
<dbReference type="Pfam" id="PF13559">
    <property type="entry name" value="DUF4129"/>
    <property type="match status" value="1"/>
</dbReference>
<evidence type="ECO:0000259" key="1">
    <source>
        <dbReference type="Pfam" id="PF13559"/>
    </source>
</evidence>
<organism evidence="2 3">
    <name type="scientific">Cryobacterium psychrophilum</name>
    <dbReference type="NCBI Taxonomy" id="41988"/>
    <lineage>
        <taxon>Bacteria</taxon>
        <taxon>Bacillati</taxon>
        <taxon>Actinomycetota</taxon>
        <taxon>Actinomycetes</taxon>
        <taxon>Micrococcales</taxon>
        <taxon>Microbacteriaceae</taxon>
        <taxon>Cryobacterium</taxon>
    </lineage>
</organism>
<keyword evidence="3" id="KW-1185">Reference proteome</keyword>
<accession>A0A4Y8KKH0</accession>
<protein>
    <submittedName>
        <fullName evidence="2">DUF4129 domain-containing protein</fullName>
    </submittedName>
</protein>
<dbReference type="OrthoDB" id="3389322at2"/>
<evidence type="ECO:0000313" key="2">
    <source>
        <dbReference type="EMBL" id="TFD75855.1"/>
    </source>
</evidence>
<evidence type="ECO:0000313" key="3">
    <source>
        <dbReference type="Proteomes" id="UP000298218"/>
    </source>
</evidence>
<dbReference type="InterPro" id="IPR025403">
    <property type="entry name" value="TgpA-like_C"/>
</dbReference>